<evidence type="ECO:0008006" key="2">
    <source>
        <dbReference type="Google" id="ProtNLM"/>
    </source>
</evidence>
<dbReference type="SUPFAM" id="SSF46785">
    <property type="entry name" value="Winged helix' DNA-binding domain"/>
    <property type="match status" value="1"/>
</dbReference>
<accession>J9DAT5</accession>
<evidence type="ECO:0000313" key="1">
    <source>
        <dbReference type="EMBL" id="EJX10011.1"/>
    </source>
</evidence>
<comment type="caution">
    <text evidence="1">The sequence shown here is derived from an EMBL/GenBank/DDBJ whole genome shotgun (WGS) entry which is preliminary data.</text>
</comment>
<protein>
    <recommendedName>
        <fullName evidence="2">MarR family transcriptional regulator</fullName>
    </recommendedName>
</protein>
<proteinExistence type="predicted"/>
<dbReference type="InterPro" id="IPR036390">
    <property type="entry name" value="WH_DNA-bd_sf"/>
</dbReference>
<dbReference type="EMBL" id="AMCI01000274">
    <property type="protein sequence ID" value="EJX10011.1"/>
    <property type="molecule type" value="Genomic_DNA"/>
</dbReference>
<sequence>MSLKEISIIGRKIDVVPKENLKGLSIGEKLSYHFYDGSYQGVSLLFLEPRKDNPTPKVCRITSRRLTELFGMPVVFILKPGPTYERQRLVDKGVYFVMSDQYAHLPMLIALEKTCSRKKSRVLIPVAQYLLLYHLQEGSLEGLSAREMAEFIPYSYESATLGITCLEDVGLCEKMKTSQRKKILHFGRKGEELWNEAQPYLMSPLERRVFCDDIRIDAADFPVCGINALAHYTWLNPDPERMMMMSGKEFRSLKSRDVLVHPNIYDGNYIIEVWKYPAVGRKDESRQWVDRLSLALTLKADPDPRIEKEVERLIKEMQWKD</sequence>
<gene>
    <name evidence="1" type="ORF">EVA_01893</name>
</gene>
<organism evidence="1">
    <name type="scientific">gut metagenome</name>
    <dbReference type="NCBI Taxonomy" id="749906"/>
    <lineage>
        <taxon>unclassified sequences</taxon>
        <taxon>metagenomes</taxon>
        <taxon>organismal metagenomes</taxon>
    </lineage>
</organism>
<reference evidence="1" key="1">
    <citation type="journal article" date="2012" name="PLoS ONE">
        <title>Gene sets for utilization of primary and secondary nutrition supplies in the distal gut of endangered iberian lynx.</title>
        <authorList>
            <person name="Alcaide M."/>
            <person name="Messina E."/>
            <person name="Richter M."/>
            <person name="Bargiela R."/>
            <person name="Peplies J."/>
            <person name="Huws S.A."/>
            <person name="Newbold C.J."/>
            <person name="Golyshin P.N."/>
            <person name="Simon M.A."/>
            <person name="Lopez G."/>
            <person name="Yakimov M.M."/>
            <person name="Ferrer M."/>
        </authorList>
    </citation>
    <scope>NUCLEOTIDE SEQUENCE</scope>
</reference>
<dbReference type="AlphaFoldDB" id="J9DAT5"/>
<name>J9DAT5_9ZZZZ</name>